<dbReference type="GO" id="GO:0003824">
    <property type="term" value="F:catalytic activity"/>
    <property type="evidence" value="ECO:0007669"/>
    <property type="project" value="InterPro"/>
</dbReference>
<name>A0A916TB70_9MICO</name>
<evidence type="ECO:0000256" key="1">
    <source>
        <dbReference type="SAM" id="MobiDB-lite"/>
    </source>
</evidence>
<dbReference type="InterPro" id="IPR052353">
    <property type="entry name" value="Benzoxazolinone_Detox_Enz"/>
</dbReference>
<evidence type="ECO:0000313" key="3">
    <source>
        <dbReference type="EMBL" id="GGB38626.1"/>
    </source>
</evidence>
<keyword evidence="4" id="KW-1185">Reference proteome</keyword>
<gene>
    <name evidence="3" type="ORF">GCM10011492_31740</name>
</gene>
<organism evidence="3 4">
    <name type="scientific">Flexivirga endophytica</name>
    <dbReference type="NCBI Taxonomy" id="1849103"/>
    <lineage>
        <taxon>Bacteria</taxon>
        <taxon>Bacillati</taxon>
        <taxon>Actinomycetota</taxon>
        <taxon>Actinomycetes</taxon>
        <taxon>Micrococcales</taxon>
        <taxon>Dermacoccaceae</taxon>
        <taxon>Flexivirga</taxon>
    </lineage>
</organism>
<sequence>MSGRDNRGVLFANGPAESGESEMPRVLSTNIGRAEPNPAKTVPTGIHKRAVTEISVRAPGPKHGGFGSGVIEDFIGDREHHGGDDQAVYAVAREELDWWSAQLGRRLDDGMFGENLTTVGLDVDRAVIGTRWSVGSAVLEVTGPRIPCGTFRVHMAERGWLKRYVEHGLSGAYLRVVTPGVIRPGDGVRVHDRPAHGVGVPTAFRAFYGDVDAMRAVVEAGVLNADEREQMAEKNHPLLTER</sequence>
<dbReference type="Gene3D" id="2.40.33.20">
    <property type="entry name" value="PK beta-barrel domain-like"/>
    <property type="match status" value="1"/>
</dbReference>
<accession>A0A916TB70</accession>
<dbReference type="PROSITE" id="PS51340">
    <property type="entry name" value="MOSC"/>
    <property type="match status" value="1"/>
</dbReference>
<dbReference type="SUPFAM" id="SSF50800">
    <property type="entry name" value="PK beta-barrel domain-like"/>
    <property type="match status" value="1"/>
</dbReference>
<proteinExistence type="predicted"/>
<dbReference type="PANTHER" id="PTHR30212">
    <property type="entry name" value="PROTEIN YIIM"/>
    <property type="match status" value="1"/>
</dbReference>
<comment type="caution">
    <text evidence="3">The sequence shown here is derived from an EMBL/GenBank/DDBJ whole genome shotgun (WGS) entry which is preliminary data.</text>
</comment>
<dbReference type="EMBL" id="BMHI01000005">
    <property type="protein sequence ID" value="GGB38626.1"/>
    <property type="molecule type" value="Genomic_DNA"/>
</dbReference>
<dbReference type="InterPro" id="IPR011037">
    <property type="entry name" value="Pyrv_Knase-like_insert_dom_sf"/>
</dbReference>
<dbReference type="Proteomes" id="UP000636793">
    <property type="component" value="Unassembled WGS sequence"/>
</dbReference>
<reference evidence="3" key="1">
    <citation type="journal article" date="2014" name="Int. J. Syst. Evol. Microbiol.">
        <title>Complete genome sequence of Corynebacterium casei LMG S-19264T (=DSM 44701T), isolated from a smear-ripened cheese.</title>
        <authorList>
            <consortium name="US DOE Joint Genome Institute (JGI-PGF)"/>
            <person name="Walter F."/>
            <person name="Albersmeier A."/>
            <person name="Kalinowski J."/>
            <person name="Ruckert C."/>
        </authorList>
    </citation>
    <scope>NUCLEOTIDE SEQUENCE</scope>
    <source>
        <strain evidence="3">CGMCC 1.15085</strain>
    </source>
</reference>
<feature type="region of interest" description="Disordered" evidence="1">
    <location>
        <begin position="1"/>
        <end position="23"/>
    </location>
</feature>
<feature type="domain" description="MOSC" evidence="2">
    <location>
        <begin position="56"/>
        <end position="191"/>
    </location>
</feature>
<evidence type="ECO:0000313" key="4">
    <source>
        <dbReference type="Proteomes" id="UP000636793"/>
    </source>
</evidence>
<protein>
    <submittedName>
        <fullName evidence="3">Molybdenum cofactor biosysynthesis protein</fullName>
    </submittedName>
</protein>
<evidence type="ECO:0000259" key="2">
    <source>
        <dbReference type="PROSITE" id="PS51340"/>
    </source>
</evidence>
<dbReference type="GO" id="GO:0030151">
    <property type="term" value="F:molybdenum ion binding"/>
    <property type="evidence" value="ECO:0007669"/>
    <property type="project" value="InterPro"/>
</dbReference>
<dbReference type="GO" id="GO:0030170">
    <property type="term" value="F:pyridoxal phosphate binding"/>
    <property type="evidence" value="ECO:0007669"/>
    <property type="project" value="InterPro"/>
</dbReference>
<dbReference type="InterPro" id="IPR005302">
    <property type="entry name" value="MoCF_Sase_C"/>
</dbReference>
<dbReference type="AlphaFoldDB" id="A0A916TB70"/>
<dbReference type="Pfam" id="PF03473">
    <property type="entry name" value="MOSC"/>
    <property type="match status" value="1"/>
</dbReference>
<reference evidence="3" key="2">
    <citation type="submission" date="2020-09" db="EMBL/GenBank/DDBJ databases">
        <authorList>
            <person name="Sun Q."/>
            <person name="Zhou Y."/>
        </authorList>
    </citation>
    <scope>NUCLEOTIDE SEQUENCE</scope>
    <source>
        <strain evidence="3">CGMCC 1.15085</strain>
    </source>
</reference>
<dbReference type="PANTHER" id="PTHR30212:SF2">
    <property type="entry name" value="PROTEIN YIIM"/>
    <property type="match status" value="1"/>
</dbReference>